<dbReference type="KEGG" id="rch:RUM_00110"/>
<keyword evidence="2" id="KW-1185">Reference proteome</keyword>
<evidence type="ECO:0000313" key="1">
    <source>
        <dbReference type="EMBL" id="CBL16294.1"/>
    </source>
</evidence>
<dbReference type="AlphaFoldDB" id="D4L9J9"/>
<evidence type="ECO:0000313" key="2">
    <source>
        <dbReference type="Proteomes" id="UP000007054"/>
    </source>
</evidence>
<accession>D4L9J9</accession>
<organism evidence="1 2">
    <name type="scientific">Ruminococcus champanellensis (strain DSM 18848 / JCM 17042 / KCTC 15320 / 18P13)</name>
    <dbReference type="NCBI Taxonomy" id="213810"/>
    <lineage>
        <taxon>Bacteria</taxon>
        <taxon>Bacillati</taxon>
        <taxon>Bacillota</taxon>
        <taxon>Clostridia</taxon>
        <taxon>Eubacteriales</taxon>
        <taxon>Oscillospiraceae</taxon>
        <taxon>Ruminococcus</taxon>
    </lineage>
</organism>
<name>D4L9J9_RUMC1</name>
<proteinExistence type="predicted"/>
<dbReference type="Proteomes" id="UP000007054">
    <property type="component" value="Chromosome"/>
</dbReference>
<sequence length="88" mass="9069">MPGVGGALVCEFACGLDVQLPHQPVNPLSGADHFPPDHVKQGVQPGGWLLLMQGNKLTRQSLILLFSGADAPVKPGVVAAAGDFQKSA</sequence>
<dbReference type="EMBL" id="FP929052">
    <property type="protein sequence ID" value="CBL16294.1"/>
    <property type="molecule type" value="Genomic_DNA"/>
</dbReference>
<dbReference type="HOGENOM" id="CLU_2467123_0_0_9"/>
<gene>
    <name evidence="1" type="ordered locus">RUM_00110</name>
</gene>
<reference evidence="1" key="2">
    <citation type="submission" date="2010-03" db="EMBL/GenBank/DDBJ databases">
        <authorList>
            <person name="Pajon A."/>
        </authorList>
    </citation>
    <scope>NUCLEOTIDE SEQUENCE</scope>
    <source>
        <strain evidence="1">Type strain: 18P13</strain>
    </source>
</reference>
<reference evidence="1" key="1">
    <citation type="submission" date="2010-03" db="EMBL/GenBank/DDBJ databases">
        <title>The genome sequence of Ruminococcus sp. 18P13.</title>
        <authorList>
            <consortium name="metaHIT consortium -- http://www.metahit.eu/"/>
            <person name="Pajon A."/>
            <person name="Turner K."/>
            <person name="Parkhill J."/>
            <person name="Bernalier A."/>
        </authorList>
    </citation>
    <scope>NUCLEOTIDE SEQUENCE [LARGE SCALE GENOMIC DNA]</scope>
    <source>
        <strain evidence="1">Type strain: 18P13</strain>
    </source>
</reference>
<protein>
    <submittedName>
        <fullName evidence="1">Uncharacterized protein</fullName>
    </submittedName>
</protein>